<feature type="transmembrane region" description="Helical" evidence="7">
    <location>
        <begin position="6"/>
        <end position="22"/>
    </location>
</feature>
<dbReference type="CDD" id="cd00075">
    <property type="entry name" value="HATPase"/>
    <property type="match status" value="1"/>
</dbReference>
<dbReference type="Proteomes" id="UP000289794">
    <property type="component" value="Chromosome"/>
</dbReference>
<dbReference type="AlphaFoldDB" id="A0A4V0Z6Y5"/>
<dbReference type="PANTHER" id="PTHR43711">
    <property type="entry name" value="TWO-COMPONENT HISTIDINE KINASE"/>
    <property type="match status" value="1"/>
</dbReference>
<evidence type="ECO:0000256" key="6">
    <source>
        <dbReference type="ARBA" id="ARBA00023012"/>
    </source>
</evidence>
<proteinExistence type="predicted"/>
<dbReference type="SUPFAM" id="SSF55874">
    <property type="entry name" value="ATPase domain of HSP90 chaperone/DNA topoisomerase II/histidine kinase"/>
    <property type="match status" value="1"/>
</dbReference>
<keyword evidence="5" id="KW-0418">Kinase</keyword>
<dbReference type="SUPFAM" id="SSF47384">
    <property type="entry name" value="Homodimeric domain of signal transducing histidine kinase"/>
    <property type="match status" value="1"/>
</dbReference>
<feature type="domain" description="Histidine kinase" evidence="8">
    <location>
        <begin position="87"/>
        <end position="274"/>
    </location>
</feature>
<dbReference type="KEGG" id="bpro:PMF13cell1_00411"/>
<dbReference type="CDD" id="cd00082">
    <property type="entry name" value="HisKA"/>
    <property type="match status" value="1"/>
</dbReference>
<dbReference type="InterPro" id="IPR036097">
    <property type="entry name" value="HisK_dim/P_sf"/>
</dbReference>
<accession>A0A4V0Z6Y5</accession>
<reference evidence="9 10" key="1">
    <citation type="submission" date="2019-01" db="EMBL/GenBank/DDBJ databases">
        <title>PMF-metabolizing Aryl O-demethylase.</title>
        <authorList>
            <person name="Kim M."/>
        </authorList>
    </citation>
    <scope>NUCLEOTIDE SEQUENCE [LARGE SCALE GENOMIC DNA]</scope>
    <source>
        <strain evidence="9 10">PMF1</strain>
    </source>
</reference>
<evidence type="ECO:0000313" key="9">
    <source>
        <dbReference type="EMBL" id="QBE94918.1"/>
    </source>
</evidence>
<dbReference type="PANTHER" id="PTHR43711:SF28">
    <property type="entry name" value="SENSOR HISTIDINE KINASE YXDK"/>
    <property type="match status" value="1"/>
</dbReference>
<dbReference type="PROSITE" id="PS50109">
    <property type="entry name" value="HIS_KIN"/>
    <property type="match status" value="1"/>
</dbReference>
<dbReference type="PRINTS" id="PR00344">
    <property type="entry name" value="BCTRLSENSOR"/>
</dbReference>
<dbReference type="GO" id="GO:0000155">
    <property type="term" value="F:phosphorelay sensor kinase activity"/>
    <property type="evidence" value="ECO:0007669"/>
    <property type="project" value="InterPro"/>
</dbReference>
<comment type="catalytic activity">
    <reaction evidence="1">
        <text>ATP + protein L-histidine = ADP + protein N-phospho-L-histidine.</text>
        <dbReference type="EC" id="2.7.13.3"/>
    </reaction>
</comment>
<dbReference type="Pfam" id="PF02518">
    <property type="entry name" value="HATPase_c"/>
    <property type="match status" value="1"/>
</dbReference>
<dbReference type="Pfam" id="PF00512">
    <property type="entry name" value="HisKA"/>
    <property type="match status" value="1"/>
</dbReference>
<keyword evidence="6" id="KW-0902">Two-component regulatory system</keyword>
<evidence type="ECO:0000256" key="2">
    <source>
        <dbReference type="ARBA" id="ARBA00012438"/>
    </source>
</evidence>
<evidence type="ECO:0000256" key="5">
    <source>
        <dbReference type="ARBA" id="ARBA00022777"/>
    </source>
</evidence>
<keyword evidence="4 9" id="KW-0808">Transferase</keyword>
<dbReference type="SMART" id="SM00388">
    <property type="entry name" value="HisKA"/>
    <property type="match status" value="1"/>
</dbReference>
<dbReference type="SMART" id="SM00387">
    <property type="entry name" value="HATPase_c"/>
    <property type="match status" value="1"/>
</dbReference>
<evidence type="ECO:0000256" key="3">
    <source>
        <dbReference type="ARBA" id="ARBA00022553"/>
    </source>
</evidence>
<keyword evidence="3" id="KW-0597">Phosphoprotein</keyword>
<dbReference type="InterPro" id="IPR050736">
    <property type="entry name" value="Sensor_HK_Regulatory"/>
</dbReference>
<evidence type="ECO:0000259" key="8">
    <source>
        <dbReference type="PROSITE" id="PS50109"/>
    </source>
</evidence>
<dbReference type="EMBL" id="CP035945">
    <property type="protein sequence ID" value="QBE94918.1"/>
    <property type="molecule type" value="Genomic_DNA"/>
</dbReference>
<evidence type="ECO:0000256" key="7">
    <source>
        <dbReference type="SAM" id="Phobius"/>
    </source>
</evidence>
<dbReference type="InterPro" id="IPR005467">
    <property type="entry name" value="His_kinase_dom"/>
</dbReference>
<keyword evidence="7" id="KW-1133">Transmembrane helix</keyword>
<protein>
    <recommendedName>
        <fullName evidence="2">histidine kinase</fullName>
        <ecNumber evidence="2">2.7.13.3</ecNumber>
    </recommendedName>
</protein>
<dbReference type="InterPro" id="IPR036890">
    <property type="entry name" value="HATPase_C_sf"/>
</dbReference>
<dbReference type="EC" id="2.7.13.3" evidence="2"/>
<dbReference type="InterPro" id="IPR004358">
    <property type="entry name" value="Sig_transdc_His_kin-like_C"/>
</dbReference>
<dbReference type="InterPro" id="IPR003594">
    <property type="entry name" value="HATPase_dom"/>
</dbReference>
<evidence type="ECO:0000256" key="4">
    <source>
        <dbReference type="ARBA" id="ARBA00022679"/>
    </source>
</evidence>
<dbReference type="Gene3D" id="1.10.287.130">
    <property type="match status" value="1"/>
</dbReference>
<dbReference type="RefSeq" id="WP_130179640.1">
    <property type="nucleotide sequence ID" value="NZ_CP035945.1"/>
</dbReference>
<name>A0A4V0Z6Y5_9FIRM</name>
<dbReference type="Gene3D" id="3.30.565.10">
    <property type="entry name" value="Histidine kinase-like ATPase, C-terminal domain"/>
    <property type="match status" value="1"/>
</dbReference>
<sequence>MFLFIVVLILFIIVLLLTLLHYRREIVRLTRQLDVIEEGSQIELSASARSKEFTALYQRLESLLQSFRTSRFQYERSQKQLKKTISNIAHDIRTPLTSAAGYLQMLEDCGDRDTQRRYISIVRSRLDELKEMLEELFLYTKLTNEEFVIECSPTPAFPVLCDCMVGLYHVFDEKGVEPEIRFSDESLLVSASPESLGRIFRNLINNALLHGAGGLCVVQKGDKIIFSNPVEDPSALDPEQLFERFYKADSSRKKGSSGLGLAIVSELMHRMGGTAKAKIHGNCLEIVLTFSLADRTFKDCFSGNL</sequence>
<gene>
    <name evidence="9" type="primary">phoR_3</name>
    <name evidence="9" type="ORF">PMF13cell1_00411</name>
</gene>
<keyword evidence="7" id="KW-0812">Transmembrane</keyword>
<evidence type="ECO:0000256" key="1">
    <source>
        <dbReference type="ARBA" id="ARBA00000085"/>
    </source>
</evidence>
<dbReference type="InterPro" id="IPR003661">
    <property type="entry name" value="HisK_dim/P_dom"/>
</dbReference>
<evidence type="ECO:0000313" key="10">
    <source>
        <dbReference type="Proteomes" id="UP000289794"/>
    </source>
</evidence>
<keyword evidence="7" id="KW-0472">Membrane</keyword>
<organism evidence="9 10">
    <name type="scientific">Blautia producta</name>
    <dbReference type="NCBI Taxonomy" id="33035"/>
    <lineage>
        <taxon>Bacteria</taxon>
        <taxon>Bacillati</taxon>
        <taxon>Bacillota</taxon>
        <taxon>Clostridia</taxon>
        <taxon>Lachnospirales</taxon>
        <taxon>Lachnospiraceae</taxon>
        <taxon>Blautia</taxon>
    </lineage>
</organism>